<feature type="chain" id="PRO_5013153674" evidence="2">
    <location>
        <begin position="26"/>
        <end position="168"/>
    </location>
</feature>
<dbReference type="AlphaFoldDB" id="A0A1J1HXZ1"/>
<feature type="signal peptide" evidence="2">
    <location>
        <begin position="1"/>
        <end position="25"/>
    </location>
</feature>
<keyword evidence="4" id="KW-1185">Reference proteome</keyword>
<dbReference type="PANTHER" id="PTHR15256">
    <property type="entry name" value="INTEGRAL MEMBRANE PROTEIN DGCR2/IDD"/>
    <property type="match status" value="1"/>
</dbReference>
<reference evidence="3 4" key="1">
    <citation type="submission" date="2015-04" db="EMBL/GenBank/DDBJ databases">
        <authorList>
            <person name="Syromyatnikov M.Y."/>
            <person name="Popov V.N."/>
        </authorList>
    </citation>
    <scope>NUCLEOTIDE SEQUENCE [LARGE SCALE GENOMIC DNA]</scope>
</reference>
<evidence type="ECO:0000256" key="2">
    <source>
        <dbReference type="SAM" id="SignalP"/>
    </source>
</evidence>
<keyword evidence="1" id="KW-1133">Transmembrane helix</keyword>
<keyword evidence="1" id="KW-0472">Membrane</keyword>
<evidence type="ECO:0000313" key="4">
    <source>
        <dbReference type="Proteomes" id="UP000183832"/>
    </source>
</evidence>
<dbReference type="OrthoDB" id="6288751at2759"/>
<gene>
    <name evidence="3" type="primary">putative type II collagen</name>
    <name evidence="3" type="ORF">CLUMA_CG006489</name>
</gene>
<name>A0A1J1HXZ1_9DIPT</name>
<dbReference type="GO" id="GO:0016020">
    <property type="term" value="C:membrane"/>
    <property type="evidence" value="ECO:0007669"/>
    <property type="project" value="TreeGrafter"/>
</dbReference>
<dbReference type="InterPro" id="IPR042378">
    <property type="entry name" value="IDD"/>
</dbReference>
<organism evidence="3 4">
    <name type="scientific">Clunio marinus</name>
    <dbReference type="NCBI Taxonomy" id="568069"/>
    <lineage>
        <taxon>Eukaryota</taxon>
        <taxon>Metazoa</taxon>
        <taxon>Ecdysozoa</taxon>
        <taxon>Arthropoda</taxon>
        <taxon>Hexapoda</taxon>
        <taxon>Insecta</taxon>
        <taxon>Pterygota</taxon>
        <taxon>Neoptera</taxon>
        <taxon>Endopterygota</taxon>
        <taxon>Diptera</taxon>
        <taxon>Nematocera</taxon>
        <taxon>Chironomoidea</taxon>
        <taxon>Chironomidae</taxon>
        <taxon>Clunio</taxon>
    </lineage>
</organism>
<evidence type="ECO:0000313" key="3">
    <source>
        <dbReference type="EMBL" id="CRK92951.1"/>
    </source>
</evidence>
<dbReference type="EMBL" id="CVRI01000036">
    <property type="protein sequence ID" value="CRK92951.1"/>
    <property type="molecule type" value="Genomic_DNA"/>
</dbReference>
<sequence length="168" mass="18323">MLSRKYLLSSFFWFLTDYFENFCQASYEPPGNSVGSNIIASGVGIGGVRADCLDYTGRYVSHGKHFVPPGEDMCKICVCENGSTKGCRVVHCAPPYGCKSFTMGRSQCCDFTCLDDKFALTPTDIAIWLIAIILIGSVLLGLILLAVNCFYGHIFNQVFDQVGSLNAG</sequence>
<keyword evidence="1" id="KW-0812">Transmembrane</keyword>
<accession>A0A1J1HXZ1</accession>
<feature type="transmembrane region" description="Helical" evidence="1">
    <location>
        <begin position="125"/>
        <end position="147"/>
    </location>
</feature>
<dbReference type="SUPFAM" id="SSF57603">
    <property type="entry name" value="FnI-like domain"/>
    <property type="match status" value="1"/>
</dbReference>
<proteinExistence type="predicted"/>
<dbReference type="Proteomes" id="UP000183832">
    <property type="component" value="Unassembled WGS sequence"/>
</dbReference>
<keyword evidence="2" id="KW-0732">Signal</keyword>
<evidence type="ECO:0000256" key="1">
    <source>
        <dbReference type="SAM" id="Phobius"/>
    </source>
</evidence>
<dbReference type="STRING" id="568069.A0A1J1HXZ1"/>
<protein>
    <submittedName>
        <fullName evidence="3">CLUMA_CG006489, isoform A</fullName>
    </submittedName>
</protein>
<dbReference type="PANTHER" id="PTHR15256:SF6">
    <property type="entry name" value="INTEGRAL MEMBRANE PROTEIN DGCR2_IDD"/>
    <property type="match status" value="1"/>
</dbReference>